<evidence type="ECO:0000313" key="3">
    <source>
        <dbReference type="EMBL" id="EKN69768.1"/>
    </source>
</evidence>
<comment type="caution">
    <text evidence="2">Once thought to be involved in copper homeostasis, experiments in E.coli have shown this is not the case.</text>
</comment>
<dbReference type="OrthoDB" id="9815677at2"/>
<dbReference type="eggNOG" id="COG3142">
    <property type="taxonomic scope" value="Bacteria"/>
</dbReference>
<dbReference type="PATRIC" id="fig|1117379.3.peg.1725"/>
<dbReference type="SUPFAM" id="SSF110395">
    <property type="entry name" value="CutC-like"/>
    <property type="match status" value="1"/>
</dbReference>
<gene>
    <name evidence="2" type="primary">cutC</name>
    <name evidence="3" type="ORF">BABA_08251</name>
</gene>
<dbReference type="Proteomes" id="UP000006316">
    <property type="component" value="Unassembled WGS sequence"/>
</dbReference>
<comment type="caution">
    <text evidence="3">The sequence shown here is derived from an EMBL/GenBank/DDBJ whole genome shotgun (WGS) entry which is preliminary data.</text>
</comment>
<reference evidence="3 4" key="1">
    <citation type="journal article" date="2012" name="Front. Microbiol.">
        <title>Redundancy and modularity in membrane-associated dissimilatory nitrate reduction in Bacillus.</title>
        <authorList>
            <person name="Heylen K."/>
            <person name="Keltjens J."/>
        </authorList>
    </citation>
    <scope>NUCLEOTIDE SEQUENCE [LARGE SCALE GENOMIC DNA]</scope>
    <source>
        <strain evidence="4">LMG 21833T</strain>
    </source>
</reference>
<comment type="similarity">
    <text evidence="1 2">Belongs to the CutC family.</text>
</comment>
<dbReference type="InterPro" id="IPR036822">
    <property type="entry name" value="CutC-like_dom_sf"/>
</dbReference>
<dbReference type="GO" id="GO:0005737">
    <property type="term" value="C:cytoplasm"/>
    <property type="evidence" value="ECO:0007669"/>
    <property type="project" value="UniProtKB-SubCell"/>
</dbReference>
<dbReference type="InterPro" id="IPR005627">
    <property type="entry name" value="CutC-like"/>
</dbReference>
<accession>K6DNL8</accession>
<dbReference type="AlphaFoldDB" id="K6DNL8"/>
<evidence type="ECO:0000256" key="1">
    <source>
        <dbReference type="ARBA" id="ARBA00007768"/>
    </source>
</evidence>
<dbReference type="GO" id="GO:0005507">
    <property type="term" value="F:copper ion binding"/>
    <property type="evidence" value="ECO:0007669"/>
    <property type="project" value="TreeGrafter"/>
</dbReference>
<proteinExistence type="inferred from homology"/>
<keyword evidence="2" id="KW-0963">Cytoplasm</keyword>
<dbReference type="STRING" id="1117379.BABA_08251"/>
<dbReference type="PANTHER" id="PTHR12598">
    <property type="entry name" value="COPPER HOMEOSTASIS PROTEIN CUTC"/>
    <property type="match status" value="1"/>
</dbReference>
<organism evidence="3 4">
    <name type="scientific">Neobacillus bataviensis LMG 21833</name>
    <dbReference type="NCBI Taxonomy" id="1117379"/>
    <lineage>
        <taxon>Bacteria</taxon>
        <taxon>Bacillati</taxon>
        <taxon>Bacillota</taxon>
        <taxon>Bacilli</taxon>
        <taxon>Bacillales</taxon>
        <taxon>Bacillaceae</taxon>
        <taxon>Neobacillus</taxon>
    </lineage>
</organism>
<dbReference type="RefSeq" id="WP_007084673.1">
    <property type="nucleotide sequence ID" value="NZ_AJLS01000054.1"/>
</dbReference>
<keyword evidence="4" id="KW-1185">Reference proteome</keyword>
<dbReference type="Gene3D" id="3.20.20.380">
    <property type="entry name" value="Copper homeostasis (CutC) domain"/>
    <property type="match status" value="1"/>
</dbReference>
<dbReference type="HAMAP" id="MF_00795">
    <property type="entry name" value="CutC"/>
    <property type="match status" value="1"/>
</dbReference>
<evidence type="ECO:0000313" key="4">
    <source>
        <dbReference type="Proteomes" id="UP000006316"/>
    </source>
</evidence>
<evidence type="ECO:0000256" key="2">
    <source>
        <dbReference type="HAMAP-Rule" id="MF_00795"/>
    </source>
</evidence>
<sequence length="233" mass="25865">MSKVEIIVLNEEDAKTAEAYGADRLELVSAMTEGGLTPSYGIIKTVVQSVKIPVMVMVRPHSFSFVYRNDEWVAIREDIKIMKELGAAGIVFGAINNQQKVDFDMLSMVLEEAKGLSVTFHRAIDETNSLEAYQSLCHSSYKVDRILTSGGKPAAHEGLDILKRMIEESQKSANSPTIMPGSGLSANNIEYIHDQLHAAEYHFGSAVRIDGDFSNRINGVEIEKVRKKLVNRY</sequence>
<name>K6DNL8_9BACI</name>
<dbReference type="Pfam" id="PF03932">
    <property type="entry name" value="CutC"/>
    <property type="match status" value="1"/>
</dbReference>
<comment type="subcellular location">
    <subcellularLocation>
        <location evidence="2">Cytoplasm</location>
    </subcellularLocation>
</comment>
<protein>
    <recommendedName>
        <fullName evidence="2">PF03932 family protein CutC</fullName>
    </recommendedName>
</protein>
<dbReference type="PANTHER" id="PTHR12598:SF0">
    <property type="entry name" value="COPPER HOMEOSTASIS PROTEIN CUTC HOMOLOG"/>
    <property type="match status" value="1"/>
</dbReference>
<dbReference type="EMBL" id="AJLS01000054">
    <property type="protein sequence ID" value="EKN69768.1"/>
    <property type="molecule type" value="Genomic_DNA"/>
</dbReference>